<protein>
    <recommendedName>
        <fullName evidence="3">RING-type E3 ubiquitin transferase</fullName>
        <ecNumber evidence="3">2.3.2.27</ecNumber>
    </recommendedName>
</protein>
<evidence type="ECO:0000256" key="5">
    <source>
        <dbReference type="ARBA" id="ARBA00022737"/>
    </source>
</evidence>
<proteinExistence type="predicted"/>
<evidence type="ECO:0000256" key="3">
    <source>
        <dbReference type="ARBA" id="ARBA00012483"/>
    </source>
</evidence>
<dbReference type="InterPro" id="IPR011989">
    <property type="entry name" value="ARM-like"/>
</dbReference>
<dbReference type="InterPro" id="IPR045210">
    <property type="entry name" value="RING-Ubox_PUB"/>
</dbReference>
<evidence type="ECO:0000313" key="9">
    <source>
        <dbReference type="EMBL" id="EEF35056.1"/>
    </source>
</evidence>
<dbReference type="Gene3D" id="1.25.10.10">
    <property type="entry name" value="Leucine-rich Repeat Variant"/>
    <property type="match status" value="3"/>
</dbReference>
<dbReference type="GO" id="GO:0061630">
    <property type="term" value="F:ubiquitin protein ligase activity"/>
    <property type="evidence" value="ECO:0007669"/>
    <property type="project" value="UniProtKB-EC"/>
</dbReference>
<dbReference type="SUPFAM" id="SSF48371">
    <property type="entry name" value="ARM repeat"/>
    <property type="match status" value="2"/>
</dbReference>
<dbReference type="Gene3D" id="3.30.40.10">
    <property type="entry name" value="Zinc/RING finger domain, C3HC4 (zinc finger)"/>
    <property type="match status" value="1"/>
</dbReference>
<dbReference type="PROSITE" id="PS50176">
    <property type="entry name" value="ARM_REPEAT"/>
    <property type="match status" value="1"/>
</dbReference>
<feature type="coiled-coil region" evidence="7">
    <location>
        <begin position="126"/>
        <end position="153"/>
    </location>
</feature>
<dbReference type="GO" id="GO:0016874">
    <property type="term" value="F:ligase activity"/>
    <property type="evidence" value="ECO:0007669"/>
    <property type="project" value="UniProtKB-KW"/>
</dbReference>
<keyword evidence="4" id="KW-0808">Transferase</keyword>
<dbReference type="CDD" id="cd16664">
    <property type="entry name" value="RING-Ubox_PUB"/>
    <property type="match status" value="1"/>
</dbReference>
<dbReference type="InParanoid" id="B9SMT5"/>
<name>B9SMT5_RICCO</name>
<keyword evidence="7" id="KW-0175">Coiled coil</keyword>
<comment type="catalytic activity">
    <reaction evidence="1">
        <text>S-ubiquitinyl-[E2 ubiquitin-conjugating enzyme]-L-cysteine + [acceptor protein]-L-lysine = [E2 ubiquitin-conjugating enzyme]-L-cysteine + N(6)-ubiquitinyl-[acceptor protein]-L-lysine.</text>
        <dbReference type="EC" id="2.3.2.27"/>
    </reaction>
</comment>
<dbReference type="Proteomes" id="UP000008311">
    <property type="component" value="Unassembled WGS sequence"/>
</dbReference>
<dbReference type="InterPro" id="IPR000225">
    <property type="entry name" value="Armadillo"/>
</dbReference>
<feature type="domain" description="U-box" evidence="8">
    <location>
        <begin position="259"/>
        <end position="333"/>
    </location>
</feature>
<evidence type="ECO:0000256" key="6">
    <source>
        <dbReference type="PROSITE-ProRule" id="PRU00259"/>
    </source>
</evidence>
<dbReference type="AlphaFoldDB" id="B9SMT5"/>
<keyword evidence="10" id="KW-1185">Reference proteome</keyword>
<dbReference type="SUPFAM" id="SSF57850">
    <property type="entry name" value="RING/U-box"/>
    <property type="match status" value="1"/>
</dbReference>
<dbReference type="CDD" id="cd21037">
    <property type="entry name" value="MLKL_NTD"/>
    <property type="match status" value="1"/>
</dbReference>
<comment type="pathway">
    <text evidence="2">Protein modification; protein ubiquitination.</text>
</comment>
<dbReference type="KEGG" id="rcu:8259743"/>
<dbReference type="Pfam" id="PF04564">
    <property type="entry name" value="U-box"/>
    <property type="match status" value="1"/>
</dbReference>
<dbReference type="EC" id="2.3.2.27" evidence="3"/>
<dbReference type="SMART" id="SM00185">
    <property type="entry name" value="ARM"/>
    <property type="match status" value="7"/>
</dbReference>
<evidence type="ECO:0000313" key="10">
    <source>
        <dbReference type="Proteomes" id="UP000008311"/>
    </source>
</evidence>
<dbReference type="InterPro" id="IPR052608">
    <property type="entry name" value="U-box_domain_protein"/>
</dbReference>
<gene>
    <name evidence="9" type="ORF">RCOM_0470880</name>
</gene>
<dbReference type="PANTHER" id="PTHR45958:SF15">
    <property type="entry name" value="RING-TYPE E3 UBIQUITIN TRANSFERASE"/>
    <property type="match status" value="1"/>
</dbReference>
<evidence type="ECO:0000256" key="7">
    <source>
        <dbReference type="SAM" id="Coils"/>
    </source>
</evidence>
<dbReference type="InterPro" id="IPR059179">
    <property type="entry name" value="MLKL-like_MCAfunc"/>
</dbReference>
<dbReference type="STRING" id="3988.B9SMT5"/>
<organism evidence="9 10">
    <name type="scientific">Ricinus communis</name>
    <name type="common">Castor bean</name>
    <dbReference type="NCBI Taxonomy" id="3988"/>
    <lineage>
        <taxon>Eukaryota</taxon>
        <taxon>Viridiplantae</taxon>
        <taxon>Streptophyta</taxon>
        <taxon>Embryophyta</taxon>
        <taxon>Tracheophyta</taxon>
        <taxon>Spermatophyta</taxon>
        <taxon>Magnoliopsida</taxon>
        <taxon>eudicotyledons</taxon>
        <taxon>Gunneridae</taxon>
        <taxon>Pentapetalae</taxon>
        <taxon>rosids</taxon>
        <taxon>fabids</taxon>
        <taxon>Malpighiales</taxon>
        <taxon>Euphorbiaceae</taxon>
        <taxon>Acalyphoideae</taxon>
        <taxon>Acalypheae</taxon>
        <taxon>Ricinus</taxon>
    </lineage>
</organism>
<dbReference type="OrthoDB" id="1897399at2759"/>
<accession>B9SMT5</accession>
<feature type="coiled-coil region" evidence="7">
    <location>
        <begin position="61"/>
        <end position="88"/>
    </location>
</feature>
<dbReference type="InterPro" id="IPR003613">
    <property type="entry name" value="Ubox_domain"/>
</dbReference>
<dbReference type="UniPathway" id="UPA00143"/>
<evidence type="ECO:0000256" key="1">
    <source>
        <dbReference type="ARBA" id="ARBA00000900"/>
    </source>
</evidence>
<dbReference type="InterPro" id="IPR013083">
    <property type="entry name" value="Znf_RING/FYVE/PHD"/>
</dbReference>
<feature type="repeat" description="ARM" evidence="6">
    <location>
        <begin position="727"/>
        <end position="755"/>
    </location>
</feature>
<dbReference type="PANTHER" id="PTHR45958">
    <property type="entry name" value="RING-TYPE E3 UBIQUITIN TRANSFERASE"/>
    <property type="match status" value="1"/>
</dbReference>
<dbReference type="InterPro" id="IPR016024">
    <property type="entry name" value="ARM-type_fold"/>
</dbReference>
<evidence type="ECO:0000259" key="8">
    <source>
        <dbReference type="PROSITE" id="PS51698"/>
    </source>
</evidence>
<dbReference type="PROSITE" id="PS51698">
    <property type="entry name" value="U_BOX"/>
    <property type="match status" value="1"/>
</dbReference>
<dbReference type="SMART" id="SM00504">
    <property type="entry name" value="Ubox"/>
    <property type="match status" value="1"/>
</dbReference>
<dbReference type="Gene3D" id="1.20.930.20">
    <property type="entry name" value="Adaptor protein Cbl, N-terminal domain"/>
    <property type="match status" value="1"/>
</dbReference>
<sequence length="1017" mass="112661">MALELIPIGTILAVLTNQVLKTAQAAKDVVIETKSFKVLSKHLFDIEPVLKELQLQKLNDSQAARLALQILEADVKKANNLVEKYKCRGRFYLLLKCRHIVNEVQEVTRDIGRSLAALSFANTEVLSGISDQVNRLHNEMQRVELEASHSQLQIVDKLNQGLHAQKLDQGFANDMLEEIALAVGVRVEPSEISKELASFRKEKEEAADRKERAEVLFLEQVIELLSRADAARDYEEVKKQYSQRIQVIEQYDEREEYIAPLTPFLCSINGNVMDDPVSLCTGTTCERAAIEAWFDHGGNTDPETGEILEDMTFRSNLRLRQSIEEWRELNYCLRIRTCRAKLLSDADSSVEDALSHMQDLMRENSVNKDWISIGGLTDIIISILGSSHNNDVKGKILITLKKIVEGHARNKERVVNYEGWDNIIPCLVPDSVVSKVAMELLFELLQDRSGWNVSVCRKLSQQCGAIPFLITLLNGHVNESAVCAGKILNKLFEIDEENIARAAESGWYKPLVERIEQGPEASRISMVRAIVNMELVDSNLKLLGEEGIIPPLLEMARSCNTESKELSLSALVKLSDCHANKELISAGGGLPLVLKLMFSAHIRTIIIVKCAEILEKFSSDDAGIKFLVDENQNQLELEPIITNLLALQQGLSSSHNVRRPALRALLGICKFEAGLVKTAVLTANGVSLILPLLDDTDLEIRETAINLLFLFSHHEPQGVVEYLLKPKRLEALVGFLESDDKSDVQKAAAGLLSNLPKSEVPLTMKLIELDGLNALITLIRTGTMEAKENALSALFRFTDPANIESQRIVVEQGAYPMLVNLLRTGSVMAKARAAALIGDLSMSSPKLVVVPKPTCFWCFRPTRPHLCPVHGGICSVKTTFCLMEANALPALVELLHGEVDATAHEAIQTLSTLVQHGCPSRGANALHEHDAIKPVVDILSWGTNSLKEEALGLLEKVFLSKEVVDYYKSAARLRLVSLTGQNVHEDNSQIGRKAASVLLLLERYSRSSTSLLPGLFG</sequence>
<evidence type="ECO:0000256" key="4">
    <source>
        <dbReference type="ARBA" id="ARBA00022679"/>
    </source>
</evidence>
<evidence type="ECO:0000256" key="2">
    <source>
        <dbReference type="ARBA" id="ARBA00004906"/>
    </source>
</evidence>
<dbReference type="InterPro" id="IPR036537">
    <property type="entry name" value="Adaptor_Cbl_N_dom_sf"/>
</dbReference>
<dbReference type="GO" id="GO:0016567">
    <property type="term" value="P:protein ubiquitination"/>
    <property type="evidence" value="ECO:0007669"/>
    <property type="project" value="UniProtKB-UniPathway"/>
</dbReference>
<dbReference type="GO" id="GO:0007166">
    <property type="term" value="P:cell surface receptor signaling pathway"/>
    <property type="evidence" value="ECO:0007669"/>
    <property type="project" value="InterPro"/>
</dbReference>
<keyword evidence="5" id="KW-0677">Repeat</keyword>
<dbReference type="eggNOG" id="KOG0167">
    <property type="taxonomic scope" value="Eukaryota"/>
</dbReference>
<reference evidence="10" key="1">
    <citation type="journal article" date="2010" name="Nat. Biotechnol.">
        <title>Draft genome sequence of the oilseed species Ricinus communis.</title>
        <authorList>
            <person name="Chan A.P."/>
            <person name="Crabtree J."/>
            <person name="Zhao Q."/>
            <person name="Lorenzi H."/>
            <person name="Orvis J."/>
            <person name="Puiu D."/>
            <person name="Melake-Berhan A."/>
            <person name="Jones K.M."/>
            <person name="Redman J."/>
            <person name="Chen G."/>
            <person name="Cahoon E.B."/>
            <person name="Gedil M."/>
            <person name="Stanke M."/>
            <person name="Haas B.J."/>
            <person name="Wortman J.R."/>
            <person name="Fraser-Liggett C.M."/>
            <person name="Ravel J."/>
            <person name="Rabinowicz P.D."/>
        </authorList>
    </citation>
    <scope>NUCLEOTIDE SEQUENCE [LARGE SCALE GENOMIC DNA]</scope>
    <source>
        <strain evidence="10">cv. Hale</strain>
    </source>
</reference>
<dbReference type="EMBL" id="EQ974038">
    <property type="protein sequence ID" value="EEF35056.1"/>
    <property type="molecule type" value="Genomic_DNA"/>
</dbReference>